<accession>A0A6V8P1X0</accession>
<reference evidence="1 2" key="1">
    <citation type="journal article" date="2020" name="Front. Microbiol.">
        <title>Single-cell genomics of novel Actinobacteria with the Wood-Ljungdahl pathway discovered in a serpentinizing system.</title>
        <authorList>
            <person name="Merino N."/>
            <person name="Kawai M."/>
            <person name="Boyd E.S."/>
            <person name="Colman D.R."/>
            <person name="McGlynn S.E."/>
            <person name="Nealson K.H."/>
            <person name="Kurokawa K."/>
            <person name="Hongoh Y."/>
        </authorList>
    </citation>
    <scope>NUCLEOTIDE SEQUENCE [LARGE SCALE GENOMIC DNA]</scope>
    <source>
        <strain evidence="1 2">S25</strain>
    </source>
</reference>
<sequence length="119" mass="12824">MSKVPKETISHHMPEEHVAPLSGEARSIDHLSLPFQDGAEQASVVLGIILQICILDEEIVPAGRGKASAQGRSLASIARGVENLEPVFLLSLRSAGMRMDGLPISIKNTFFPLHFVLSV</sequence>
<organism evidence="1 2">
    <name type="scientific">Candidatus Hakubella thermalkaliphila</name>
    <dbReference type="NCBI Taxonomy" id="2754717"/>
    <lineage>
        <taxon>Bacteria</taxon>
        <taxon>Bacillati</taxon>
        <taxon>Actinomycetota</taxon>
        <taxon>Actinomycetota incertae sedis</taxon>
        <taxon>Candidatus Hakubellales</taxon>
        <taxon>Candidatus Hakubellaceae</taxon>
        <taxon>Candidatus Hakubella</taxon>
    </lineage>
</organism>
<comment type="caution">
    <text evidence="1">The sequence shown here is derived from an EMBL/GenBank/DDBJ whole genome shotgun (WGS) entry which is preliminary data.</text>
</comment>
<dbReference type="AlphaFoldDB" id="A0A6V8P1X0"/>
<name>A0A6V8P1X0_9ACTN</name>
<dbReference type="EMBL" id="BLRX01000594">
    <property type="protein sequence ID" value="GFP26417.1"/>
    <property type="molecule type" value="Genomic_DNA"/>
</dbReference>
<dbReference type="Proteomes" id="UP000543224">
    <property type="component" value="Unassembled WGS sequence"/>
</dbReference>
<gene>
    <name evidence="1" type="ORF">HKBW3S25_01910</name>
</gene>
<protein>
    <submittedName>
        <fullName evidence="1">Uncharacterized protein</fullName>
    </submittedName>
</protein>
<evidence type="ECO:0000313" key="1">
    <source>
        <dbReference type="EMBL" id="GFP26417.1"/>
    </source>
</evidence>
<evidence type="ECO:0000313" key="2">
    <source>
        <dbReference type="Proteomes" id="UP000543224"/>
    </source>
</evidence>
<proteinExistence type="predicted"/>